<dbReference type="Proteomes" id="UP000292957">
    <property type="component" value="Unassembled WGS sequence"/>
</dbReference>
<dbReference type="InterPro" id="IPR004837">
    <property type="entry name" value="NaCa_Exmemb"/>
</dbReference>
<keyword evidence="5 10" id="KW-0812">Transmembrane</keyword>
<evidence type="ECO:0000256" key="2">
    <source>
        <dbReference type="ARBA" id="ARBA00008170"/>
    </source>
</evidence>
<keyword evidence="4" id="KW-0597">Phosphoprotein</keyword>
<feature type="compositionally biased region" description="Polar residues" evidence="9">
    <location>
        <begin position="20"/>
        <end position="31"/>
    </location>
</feature>
<reference evidence="13" key="1">
    <citation type="submission" date="2019-01" db="EMBL/GenBank/DDBJ databases">
        <title>Draft genome sequences of three monokaryotic isolates of the white-rot basidiomycete fungus Dichomitus squalens.</title>
        <authorList>
            <consortium name="DOE Joint Genome Institute"/>
            <person name="Lopez S.C."/>
            <person name="Andreopoulos B."/>
            <person name="Pangilinan J."/>
            <person name="Lipzen A."/>
            <person name="Riley R."/>
            <person name="Ahrendt S."/>
            <person name="Ng V."/>
            <person name="Barry K."/>
            <person name="Daum C."/>
            <person name="Grigoriev I.V."/>
            <person name="Hilden K.S."/>
            <person name="Makela M.R."/>
            <person name="de Vries R.P."/>
        </authorList>
    </citation>
    <scope>NUCLEOTIDE SEQUENCE [LARGE SCALE GENOMIC DNA]</scope>
    <source>
        <strain evidence="13">OM18370.1</strain>
    </source>
</reference>
<dbReference type="InterPro" id="IPR004713">
    <property type="entry name" value="CaH_exchang"/>
</dbReference>
<sequence>MASGAHYSSEPEQDDVGFSTVGTTPTPSAVQGSRGPLYRTVSHSSQWSVPETPSHHLQGTSYFTQRPASPTPRRVHSANPSAAGRNVSISSTTRRRGARSTSVTSSHATTRGYNDDGQPLNEENEDVSGSADEHEDSSGEGTPQAGDGRAADDDEDEDREEDPITLRDRQSLINVEHPFGLPIWKPALYKKQRSVTKYADQALHSIPSAQAERHLLPGNIFWLVAFGWWLAVSFFAVSAFLYLIPKGGRRFSTLIFGLGWYIAWPFGKYVEGELGALPDDEEQGIPPGSAATEQFSFPENVHAAGSSQNSASAQSTITPRTGIIHEPSSESWAAVPTATTSLLGRSNGDSSRPSVRPAKSYGATVSGAYGVDISADKEAEYWLGKACFWLALITIIAPLLLLVSLVCWFFIFTIPMARLNWALIKHLYEHPTSIRFCAAPIIPIVHEDEVVREGEEGRDVEATPVAFKHARLSAGQAAPSGSPTSTVLLCTYRAWGWKYYKYTVGGVNIIFVNLLPFVLFAILDGIVLLPLVERREHQGKHVPAFLAFITSRALIFVMSLASVIPLSYFIGMAVASISAQSSIGMGAVINATFGSIIEIILYGIALTQSKGHLVEGSIVGSLLAGVLLMPGMSMVSGALRRKELKFNAKSAGVTSMLLIMAFIGTIAPTLFYQTYGSFELICDGCSSHDGSSLTKPWVCQHCYYKHPDPVDDPFYQSTVKSLMFFCAVVLLLSYLIGLWFSLRTHASQIWQNPQQLLQSHEIAAPNSRLSLYHRLLPGKHSLHHKPSIITTHTVDSELPSRSETPVPRINEPITTSEAQPSTVHPTVPSPLAHTGVARRISYANPPAVNGPGYTPIMESVDHAIKDSGIQPLELPGSLTTDEFTRAVAVATVSALRHQNQARSPARLRTSGAEMDAGHGGHDAPSWSRTTSASVLLACTALYAIIAEILVDVVDVILEGSGIDEKFLGVTLFALVPNTTEFMNAISFAMNGNIALSMEIGSAYALQVCLLQIPAMVAFSAWYAPERMGSVAETFTLIFPRWDIVAIILSVFLMTYTYIEAKSNYHRGSILILSYLVLLSGFYYAPNRSDEDELMAGWFQPFAQSLGSFFSPR</sequence>
<evidence type="ECO:0000256" key="9">
    <source>
        <dbReference type="SAM" id="MobiDB-lite"/>
    </source>
</evidence>
<accession>A0A4Q9P0Q1</accession>
<evidence type="ECO:0000256" key="7">
    <source>
        <dbReference type="ARBA" id="ARBA00023065"/>
    </source>
</evidence>
<dbReference type="FunFam" id="1.20.1420.30:FF:000014">
    <property type="entry name" value="Cation/H+ exchanger protein 2"/>
    <property type="match status" value="1"/>
</dbReference>
<feature type="transmembrane region" description="Helical" evidence="10">
    <location>
        <begin position="1043"/>
        <end position="1060"/>
    </location>
</feature>
<dbReference type="PANTHER" id="PTHR31503:SF10">
    <property type="entry name" value="VNX1 PROTEIN"/>
    <property type="match status" value="1"/>
</dbReference>
<evidence type="ECO:0000259" key="11">
    <source>
        <dbReference type="Pfam" id="PF01699"/>
    </source>
</evidence>
<keyword evidence="8 10" id="KW-0472">Membrane</keyword>
<evidence type="ECO:0000256" key="1">
    <source>
        <dbReference type="ARBA" id="ARBA00004127"/>
    </source>
</evidence>
<feature type="transmembrane region" description="Helical" evidence="10">
    <location>
        <begin position="651"/>
        <end position="671"/>
    </location>
</feature>
<feature type="region of interest" description="Disordered" evidence="9">
    <location>
        <begin position="899"/>
        <end position="927"/>
    </location>
</feature>
<feature type="transmembrane region" description="Helical" evidence="10">
    <location>
        <begin position="934"/>
        <end position="957"/>
    </location>
</feature>
<feature type="domain" description="Inner membrane component" evidence="12">
    <location>
        <begin position="218"/>
        <end position="268"/>
    </location>
</feature>
<evidence type="ECO:0000256" key="10">
    <source>
        <dbReference type="SAM" id="Phobius"/>
    </source>
</evidence>
<feature type="region of interest" description="Disordered" evidence="9">
    <location>
        <begin position="795"/>
        <end position="824"/>
    </location>
</feature>
<feature type="compositionally biased region" description="Polar residues" evidence="9">
    <location>
        <begin position="341"/>
        <end position="353"/>
    </location>
</feature>
<gene>
    <name evidence="13" type="ORF">BD311DRAFT_868376</name>
</gene>
<organism evidence="13">
    <name type="scientific">Dichomitus squalens</name>
    <dbReference type="NCBI Taxonomy" id="114155"/>
    <lineage>
        <taxon>Eukaryota</taxon>
        <taxon>Fungi</taxon>
        <taxon>Dikarya</taxon>
        <taxon>Basidiomycota</taxon>
        <taxon>Agaricomycotina</taxon>
        <taxon>Agaricomycetes</taxon>
        <taxon>Polyporales</taxon>
        <taxon>Polyporaceae</taxon>
        <taxon>Dichomitus</taxon>
    </lineage>
</organism>
<dbReference type="Pfam" id="PF01699">
    <property type="entry name" value="Na_Ca_ex"/>
    <property type="match status" value="2"/>
</dbReference>
<evidence type="ECO:0000256" key="4">
    <source>
        <dbReference type="ARBA" id="ARBA00022553"/>
    </source>
</evidence>
<feature type="region of interest" description="Disordered" evidence="9">
    <location>
        <begin position="341"/>
        <end position="360"/>
    </location>
</feature>
<dbReference type="GO" id="GO:0012505">
    <property type="term" value="C:endomembrane system"/>
    <property type="evidence" value="ECO:0007669"/>
    <property type="project" value="UniProtKB-SubCell"/>
</dbReference>
<feature type="transmembrane region" description="Helical" evidence="10">
    <location>
        <begin position="617"/>
        <end position="639"/>
    </location>
</feature>
<dbReference type="Gene3D" id="1.20.1420.30">
    <property type="entry name" value="NCX, central ion-binding region"/>
    <property type="match status" value="2"/>
</dbReference>
<feature type="compositionally biased region" description="Polar residues" evidence="9">
    <location>
        <begin position="41"/>
        <end position="68"/>
    </location>
</feature>
<dbReference type="GO" id="GO:0005774">
    <property type="term" value="C:vacuolar membrane"/>
    <property type="evidence" value="ECO:0007669"/>
    <property type="project" value="UniProtKB-ARBA"/>
</dbReference>
<feature type="transmembrane region" description="Helical" evidence="10">
    <location>
        <begin position="388"/>
        <end position="411"/>
    </location>
</feature>
<feature type="transmembrane region" description="Helical" evidence="10">
    <location>
        <begin position="507"/>
        <end position="532"/>
    </location>
</feature>
<feature type="transmembrane region" description="Helical" evidence="10">
    <location>
        <begin position="1002"/>
        <end position="1023"/>
    </location>
</feature>
<evidence type="ECO:0000256" key="3">
    <source>
        <dbReference type="ARBA" id="ARBA00022448"/>
    </source>
</evidence>
<feature type="transmembrane region" description="Helical" evidence="10">
    <location>
        <begin position="969"/>
        <end position="990"/>
    </location>
</feature>
<feature type="transmembrane region" description="Helical" evidence="10">
    <location>
        <begin position="251"/>
        <end position="267"/>
    </location>
</feature>
<feature type="compositionally biased region" description="Polar residues" evidence="9">
    <location>
        <begin position="812"/>
        <end position="824"/>
    </location>
</feature>
<comment type="similarity">
    <text evidence="2">Belongs to the Ca(2+):cation antiporter (CaCA) (TC 2.A.19) family.</text>
</comment>
<dbReference type="InterPro" id="IPR005185">
    <property type="entry name" value="YccF"/>
</dbReference>
<feature type="transmembrane region" description="Helical" evidence="10">
    <location>
        <begin position="1067"/>
        <end position="1084"/>
    </location>
</feature>
<dbReference type="AlphaFoldDB" id="A0A4Q9P0Q1"/>
<keyword evidence="6 10" id="KW-1133">Transmembrane helix</keyword>
<evidence type="ECO:0000256" key="5">
    <source>
        <dbReference type="ARBA" id="ARBA00022692"/>
    </source>
</evidence>
<feature type="transmembrane region" description="Helical" evidence="10">
    <location>
        <begin position="583"/>
        <end position="605"/>
    </location>
</feature>
<feature type="domain" description="Sodium/calcium exchanger membrane region" evidence="11">
    <location>
        <begin position="553"/>
        <end position="741"/>
    </location>
</feature>
<dbReference type="Pfam" id="PF03733">
    <property type="entry name" value="YccF"/>
    <property type="match status" value="1"/>
</dbReference>
<proteinExistence type="inferred from homology"/>
<feature type="domain" description="Sodium/calcium exchanger membrane region" evidence="11">
    <location>
        <begin position="932"/>
        <end position="1081"/>
    </location>
</feature>
<feature type="transmembrane region" description="Helical" evidence="10">
    <location>
        <begin position="544"/>
        <end position="571"/>
    </location>
</feature>
<dbReference type="OrthoDB" id="16982at2759"/>
<feature type="region of interest" description="Disordered" evidence="9">
    <location>
        <begin position="1"/>
        <end position="169"/>
    </location>
</feature>
<feature type="compositionally biased region" description="Acidic residues" evidence="9">
    <location>
        <begin position="152"/>
        <end position="161"/>
    </location>
</feature>
<feature type="transmembrane region" description="Helical" evidence="10">
    <location>
        <begin position="220"/>
        <end position="244"/>
    </location>
</feature>
<dbReference type="GO" id="GO:0015369">
    <property type="term" value="F:calcium:proton antiporter activity"/>
    <property type="evidence" value="ECO:0007669"/>
    <property type="project" value="TreeGrafter"/>
</dbReference>
<keyword evidence="3" id="KW-0813">Transport</keyword>
<dbReference type="InterPro" id="IPR044880">
    <property type="entry name" value="NCX_ion-bd_dom_sf"/>
</dbReference>
<comment type="subcellular location">
    <subcellularLocation>
        <location evidence="1">Endomembrane system</location>
        <topology evidence="1">Multi-pass membrane protein</topology>
    </subcellularLocation>
</comment>
<evidence type="ECO:0000259" key="12">
    <source>
        <dbReference type="Pfam" id="PF03733"/>
    </source>
</evidence>
<name>A0A4Q9P0Q1_9APHY</name>
<keyword evidence="7" id="KW-0406">Ion transport</keyword>
<evidence type="ECO:0000313" key="13">
    <source>
        <dbReference type="EMBL" id="TBU24061.1"/>
    </source>
</evidence>
<dbReference type="GO" id="GO:0006874">
    <property type="term" value="P:intracellular calcium ion homeostasis"/>
    <property type="evidence" value="ECO:0007669"/>
    <property type="project" value="TreeGrafter"/>
</dbReference>
<evidence type="ECO:0000256" key="8">
    <source>
        <dbReference type="ARBA" id="ARBA00023136"/>
    </source>
</evidence>
<dbReference type="PANTHER" id="PTHR31503">
    <property type="entry name" value="VACUOLAR CALCIUM ION TRANSPORTER"/>
    <property type="match status" value="1"/>
</dbReference>
<evidence type="ECO:0000256" key="6">
    <source>
        <dbReference type="ARBA" id="ARBA00022989"/>
    </source>
</evidence>
<dbReference type="EMBL" id="ML143488">
    <property type="protein sequence ID" value="TBU24061.1"/>
    <property type="molecule type" value="Genomic_DNA"/>
</dbReference>
<protein>
    <submittedName>
        <fullName evidence="13">Uncharacterized protein</fullName>
    </submittedName>
</protein>
<feature type="transmembrane region" description="Helical" evidence="10">
    <location>
        <begin position="722"/>
        <end position="742"/>
    </location>
</feature>